<evidence type="ECO:0000313" key="3">
    <source>
        <dbReference type="EMBL" id="TCL31284.1"/>
    </source>
</evidence>
<feature type="compositionally biased region" description="Basic and acidic residues" evidence="1">
    <location>
        <begin position="71"/>
        <end position="86"/>
    </location>
</feature>
<protein>
    <submittedName>
        <fullName evidence="3">Uncharacterized protein DUF4124</fullName>
    </submittedName>
</protein>
<gene>
    <name evidence="3" type="ORF">EV691_11320</name>
</gene>
<sequence>MHGLLIRASATALLLCSSPPLVAAPVYRCAAPGGHISFTHHGCPAGQQQQLQSAFNATPGMGGSPTPMASEPRDRALRTARQDKPQEPTIVGQQDDGCGNQITGRERREAMIQKEVRSGMPRADVESALGKPDRISRRNGRTSYHYRDNAGNTRQIDFDEHNCVSAKSRK</sequence>
<dbReference type="Proteomes" id="UP000295169">
    <property type="component" value="Unassembled WGS sequence"/>
</dbReference>
<accession>A0A4R1PNZ7</accession>
<proteinExistence type="predicted"/>
<dbReference type="EMBL" id="SMMU01000013">
    <property type="protein sequence ID" value="TCL31284.1"/>
    <property type="molecule type" value="Genomic_DNA"/>
</dbReference>
<organism evidence="3 4">
    <name type="scientific">Azotobacter chroococcum</name>
    <dbReference type="NCBI Taxonomy" id="353"/>
    <lineage>
        <taxon>Bacteria</taxon>
        <taxon>Pseudomonadati</taxon>
        <taxon>Pseudomonadota</taxon>
        <taxon>Gammaproteobacteria</taxon>
        <taxon>Pseudomonadales</taxon>
        <taxon>Pseudomonadaceae</taxon>
        <taxon>Azotobacter</taxon>
    </lineage>
</organism>
<evidence type="ECO:0000313" key="4">
    <source>
        <dbReference type="Proteomes" id="UP000295169"/>
    </source>
</evidence>
<dbReference type="AlphaFoldDB" id="A0A4R1PNZ7"/>
<reference evidence="3 4" key="1">
    <citation type="submission" date="2019-03" db="EMBL/GenBank/DDBJ databases">
        <title>Genomic Encyclopedia of Type Strains, Phase IV (KMG-IV): sequencing the most valuable type-strain genomes for metagenomic binning, comparative biology and taxonomic classification.</title>
        <authorList>
            <person name="Goeker M."/>
        </authorList>
    </citation>
    <scope>NUCLEOTIDE SEQUENCE [LARGE SCALE GENOMIC DNA]</scope>
    <source>
        <strain evidence="3 4">DSM 2286</strain>
    </source>
</reference>
<feature type="region of interest" description="Disordered" evidence="1">
    <location>
        <begin position="55"/>
        <end position="103"/>
    </location>
</feature>
<comment type="caution">
    <text evidence="3">The sequence shown here is derived from an EMBL/GenBank/DDBJ whole genome shotgun (WGS) entry which is preliminary data.</text>
</comment>
<feature type="region of interest" description="Disordered" evidence="1">
    <location>
        <begin position="117"/>
        <end position="152"/>
    </location>
</feature>
<name>A0A4R1PNZ7_9GAMM</name>
<feature type="signal peptide" evidence="2">
    <location>
        <begin position="1"/>
        <end position="23"/>
    </location>
</feature>
<evidence type="ECO:0000256" key="2">
    <source>
        <dbReference type="SAM" id="SignalP"/>
    </source>
</evidence>
<keyword evidence="2" id="KW-0732">Signal</keyword>
<feature type="chain" id="PRO_5020221255" evidence="2">
    <location>
        <begin position="24"/>
        <end position="170"/>
    </location>
</feature>
<dbReference type="RefSeq" id="WP_165496509.1">
    <property type="nucleotide sequence ID" value="NZ_JBHLST010000115.1"/>
</dbReference>
<evidence type="ECO:0000256" key="1">
    <source>
        <dbReference type="SAM" id="MobiDB-lite"/>
    </source>
</evidence>